<feature type="transmembrane region" description="Helical" evidence="5">
    <location>
        <begin position="123"/>
        <end position="145"/>
    </location>
</feature>
<dbReference type="RefSeq" id="WP_021316568.1">
    <property type="nucleotide sequence ID" value="NZ_AUWY01000023.1"/>
</dbReference>
<dbReference type="Proteomes" id="UP000015523">
    <property type="component" value="Unassembled WGS sequence"/>
</dbReference>
<keyword evidence="4 5" id="KW-0472">Membrane</keyword>
<name>T0J7I7_9SPHN</name>
<dbReference type="Pfam" id="PF02656">
    <property type="entry name" value="DUF202"/>
    <property type="match status" value="1"/>
</dbReference>
<dbReference type="GO" id="GO:0012505">
    <property type="term" value="C:endomembrane system"/>
    <property type="evidence" value="ECO:0007669"/>
    <property type="project" value="UniProtKB-SubCell"/>
</dbReference>
<accession>T0J7I7</accession>
<keyword evidence="3 5" id="KW-1133">Transmembrane helix</keyword>
<dbReference type="eggNOG" id="ENOG5033FIJ">
    <property type="taxonomic scope" value="Bacteria"/>
</dbReference>
<dbReference type="STRING" id="1346791.M529_02705"/>
<keyword evidence="8" id="KW-1185">Reference proteome</keyword>
<dbReference type="InterPro" id="IPR003807">
    <property type="entry name" value="DUF202"/>
</dbReference>
<evidence type="ECO:0000256" key="4">
    <source>
        <dbReference type="ARBA" id="ARBA00023136"/>
    </source>
</evidence>
<proteinExistence type="predicted"/>
<dbReference type="AlphaFoldDB" id="T0J7I7"/>
<organism evidence="7 8">
    <name type="scientific">Sphingobium ummariense RL-3</name>
    <dbReference type="NCBI Taxonomy" id="1346791"/>
    <lineage>
        <taxon>Bacteria</taxon>
        <taxon>Pseudomonadati</taxon>
        <taxon>Pseudomonadota</taxon>
        <taxon>Alphaproteobacteria</taxon>
        <taxon>Sphingomonadales</taxon>
        <taxon>Sphingomonadaceae</taxon>
        <taxon>Sphingobium</taxon>
    </lineage>
</organism>
<evidence type="ECO:0000313" key="8">
    <source>
        <dbReference type="Proteomes" id="UP000015523"/>
    </source>
</evidence>
<dbReference type="EMBL" id="AUWY01000023">
    <property type="protein sequence ID" value="EQB33941.1"/>
    <property type="molecule type" value="Genomic_DNA"/>
</dbReference>
<evidence type="ECO:0000259" key="6">
    <source>
        <dbReference type="Pfam" id="PF02656"/>
    </source>
</evidence>
<evidence type="ECO:0000256" key="3">
    <source>
        <dbReference type="ARBA" id="ARBA00022989"/>
    </source>
</evidence>
<dbReference type="PATRIC" id="fig|1346791.3.peg.525"/>
<feature type="domain" description="DUF202" evidence="6">
    <location>
        <begin position="44"/>
        <end position="104"/>
    </location>
</feature>
<sequence>MTDSAEHRAETTHTKLEHSARVMKASAVEQVDSADHRTELAADRTVLAAERTYAAWMRTGLAALASGIGARALLDGVVADWLIVSTGCLIVLFGGFCFVTAVWRELLPDIRPPPAMRRLPAWLFISVNGFLVLVSIAAFVGLLTID</sequence>
<reference evidence="7 8" key="1">
    <citation type="journal article" date="2013" name="Genome Announc.">
        <title>Draft Genome Sequence of Sphingobium ummariense Strain RL-3, a Hexachlorocyclohexane-Degrading Bacterium.</title>
        <authorList>
            <person name="Kohli P."/>
            <person name="Dua A."/>
            <person name="Sangwan N."/>
            <person name="Oldach P."/>
            <person name="Khurana J.P."/>
            <person name="Lal R."/>
        </authorList>
    </citation>
    <scope>NUCLEOTIDE SEQUENCE [LARGE SCALE GENOMIC DNA]</scope>
    <source>
        <strain evidence="7 8">RL-3</strain>
    </source>
</reference>
<evidence type="ECO:0000256" key="1">
    <source>
        <dbReference type="ARBA" id="ARBA00004127"/>
    </source>
</evidence>
<evidence type="ECO:0000313" key="7">
    <source>
        <dbReference type="EMBL" id="EQB33941.1"/>
    </source>
</evidence>
<gene>
    <name evidence="7" type="ORF">M529_02705</name>
</gene>
<comment type="subcellular location">
    <subcellularLocation>
        <location evidence="1">Endomembrane system</location>
        <topology evidence="1">Multi-pass membrane protein</topology>
    </subcellularLocation>
</comment>
<evidence type="ECO:0000256" key="2">
    <source>
        <dbReference type="ARBA" id="ARBA00022692"/>
    </source>
</evidence>
<evidence type="ECO:0000256" key="5">
    <source>
        <dbReference type="SAM" id="Phobius"/>
    </source>
</evidence>
<protein>
    <recommendedName>
        <fullName evidence="6">DUF202 domain-containing protein</fullName>
    </recommendedName>
</protein>
<comment type="caution">
    <text evidence="7">The sequence shown here is derived from an EMBL/GenBank/DDBJ whole genome shotgun (WGS) entry which is preliminary data.</text>
</comment>
<feature type="transmembrane region" description="Helical" evidence="5">
    <location>
        <begin position="81"/>
        <end position="103"/>
    </location>
</feature>
<keyword evidence="2 5" id="KW-0812">Transmembrane</keyword>